<name>A0AAV0WSA8_9HEMI</name>
<keyword evidence="2 4" id="KW-0863">Zinc-finger</keyword>
<keyword evidence="1" id="KW-0479">Metal-binding</keyword>
<dbReference type="AlphaFoldDB" id="A0AAV0WSA8"/>
<protein>
    <recommendedName>
        <fullName evidence="5">BED-type domain-containing protein</fullName>
    </recommendedName>
</protein>
<proteinExistence type="predicted"/>
<evidence type="ECO:0000256" key="2">
    <source>
        <dbReference type="ARBA" id="ARBA00022771"/>
    </source>
</evidence>
<keyword evidence="7" id="KW-1185">Reference proteome</keyword>
<comment type="caution">
    <text evidence="6">The sequence shown here is derived from an EMBL/GenBank/DDBJ whole genome shotgun (WGS) entry which is preliminary data.</text>
</comment>
<evidence type="ECO:0000259" key="5">
    <source>
        <dbReference type="PROSITE" id="PS50808"/>
    </source>
</evidence>
<dbReference type="SMART" id="SM00614">
    <property type="entry name" value="ZnF_BED"/>
    <property type="match status" value="1"/>
</dbReference>
<reference evidence="6 7" key="1">
    <citation type="submission" date="2023-01" db="EMBL/GenBank/DDBJ databases">
        <authorList>
            <person name="Whitehead M."/>
        </authorList>
    </citation>
    <scope>NUCLEOTIDE SEQUENCE [LARGE SCALE GENOMIC DNA]</scope>
</reference>
<evidence type="ECO:0000256" key="1">
    <source>
        <dbReference type="ARBA" id="ARBA00022723"/>
    </source>
</evidence>
<dbReference type="Proteomes" id="UP001160148">
    <property type="component" value="Unassembled WGS sequence"/>
</dbReference>
<evidence type="ECO:0000313" key="7">
    <source>
        <dbReference type="Proteomes" id="UP001160148"/>
    </source>
</evidence>
<dbReference type="Pfam" id="PF02892">
    <property type="entry name" value="zf-BED"/>
    <property type="match status" value="1"/>
</dbReference>
<dbReference type="GO" id="GO:0008270">
    <property type="term" value="F:zinc ion binding"/>
    <property type="evidence" value="ECO:0007669"/>
    <property type="project" value="UniProtKB-KW"/>
</dbReference>
<dbReference type="EMBL" id="CARXXK010000002">
    <property type="protein sequence ID" value="CAI6358603.1"/>
    <property type="molecule type" value="Genomic_DNA"/>
</dbReference>
<evidence type="ECO:0000256" key="3">
    <source>
        <dbReference type="ARBA" id="ARBA00022833"/>
    </source>
</evidence>
<feature type="domain" description="BED-type" evidence="5">
    <location>
        <begin position="2"/>
        <end position="54"/>
    </location>
</feature>
<gene>
    <name evidence="6" type="ORF">MEUPH1_LOCUS14102</name>
</gene>
<dbReference type="SUPFAM" id="SSF57667">
    <property type="entry name" value="beta-beta-alpha zinc fingers"/>
    <property type="match status" value="1"/>
</dbReference>
<organism evidence="6 7">
    <name type="scientific">Macrosiphum euphorbiae</name>
    <name type="common">potato aphid</name>
    <dbReference type="NCBI Taxonomy" id="13131"/>
    <lineage>
        <taxon>Eukaryota</taxon>
        <taxon>Metazoa</taxon>
        <taxon>Ecdysozoa</taxon>
        <taxon>Arthropoda</taxon>
        <taxon>Hexapoda</taxon>
        <taxon>Insecta</taxon>
        <taxon>Pterygota</taxon>
        <taxon>Neoptera</taxon>
        <taxon>Paraneoptera</taxon>
        <taxon>Hemiptera</taxon>
        <taxon>Sternorrhyncha</taxon>
        <taxon>Aphidomorpha</taxon>
        <taxon>Aphidoidea</taxon>
        <taxon>Aphididae</taxon>
        <taxon>Macrosiphini</taxon>
        <taxon>Macrosiphum</taxon>
    </lineage>
</organism>
<sequence>MSKTSVVWNYFKLDDKKKNVKCGLCRLEMKHNQTSTSNMMRHMRLKHSTIDLNKRRPSNMHVEENNVDDPIVIENQLASTYFSEYFMYISYR</sequence>
<evidence type="ECO:0000256" key="4">
    <source>
        <dbReference type="PROSITE-ProRule" id="PRU00027"/>
    </source>
</evidence>
<dbReference type="PROSITE" id="PS50808">
    <property type="entry name" value="ZF_BED"/>
    <property type="match status" value="1"/>
</dbReference>
<dbReference type="InterPro" id="IPR036236">
    <property type="entry name" value="Znf_C2H2_sf"/>
</dbReference>
<evidence type="ECO:0000313" key="6">
    <source>
        <dbReference type="EMBL" id="CAI6358603.1"/>
    </source>
</evidence>
<keyword evidence="3" id="KW-0862">Zinc</keyword>
<accession>A0AAV0WSA8</accession>
<dbReference type="GO" id="GO:0003677">
    <property type="term" value="F:DNA binding"/>
    <property type="evidence" value="ECO:0007669"/>
    <property type="project" value="InterPro"/>
</dbReference>
<dbReference type="InterPro" id="IPR003656">
    <property type="entry name" value="Znf_BED"/>
</dbReference>